<protein>
    <submittedName>
        <fullName evidence="1">Uncharacterized protein</fullName>
    </submittedName>
</protein>
<organism evidence="1 2">
    <name type="scientific">Nonomuraea insulae</name>
    <dbReference type="NCBI Taxonomy" id="1616787"/>
    <lineage>
        <taxon>Bacteria</taxon>
        <taxon>Bacillati</taxon>
        <taxon>Actinomycetota</taxon>
        <taxon>Actinomycetes</taxon>
        <taxon>Streptosporangiales</taxon>
        <taxon>Streptosporangiaceae</taxon>
        <taxon>Nonomuraea</taxon>
    </lineage>
</organism>
<proteinExistence type="predicted"/>
<dbReference type="Proteomes" id="UP001596058">
    <property type="component" value="Unassembled WGS sequence"/>
</dbReference>
<reference evidence="2" key="1">
    <citation type="journal article" date="2019" name="Int. J. Syst. Evol. Microbiol.">
        <title>The Global Catalogue of Microorganisms (GCM) 10K type strain sequencing project: providing services to taxonomists for standard genome sequencing and annotation.</title>
        <authorList>
            <consortium name="The Broad Institute Genomics Platform"/>
            <consortium name="The Broad Institute Genome Sequencing Center for Infectious Disease"/>
            <person name="Wu L."/>
            <person name="Ma J."/>
        </authorList>
    </citation>
    <scope>NUCLEOTIDE SEQUENCE [LARGE SCALE GENOMIC DNA]</scope>
    <source>
        <strain evidence="2">CCUG 53903</strain>
    </source>
</reference>
<gene>
    <name evidence="1" type="ORF">ACFPZ3_45305</name>
</gene>
<evidence type="ECO:0000313" key="1">
    <source>
        <dbReference type="EMBL" id="MFC5831117.1"/>
    </source>
</evidence>
<dbReference type="EMBL" id="JBHSPA010000061">
    <property type="protein sequence ID" value="MFC5831117.1"/>
    <property type="molecule type" value="Genomic_DNA"/>
</dbReference>
<accession>A0ABW1D159</accession>
<keyword evidence="2" id="KW-1185">Reference proteome</keyword>
<dbReference type="RefSeq" id="WP_379520596.1">
    <property type="nucleotide sequence ID" value="NZ_JBHSPA010000061.1"/>
</dbReference>
<name>A0ABW1D159_9ACTN</name>
<sequence>MRFPSLGKSWGGKLLFVLLSGVLSGLGAGLLGALVVGRHHAWLVCRLTLLAQRRLPRRLIPFLDDMHRLGLLRAVGSLYQFRHAELHDHLAAPAAQHTVKSA</sequence>
<evidence type="ECO:0000313" key="2">
    <source>
        <dbReference type="Proteomes" id="UP001596058"/>
    </source>
</evidence>
<comment type="caution">
    <text evidence="1">The sequence shown here is derived from an EMBL/GenBank/DDBJ whole genome shotgun (WGS) entry which is preliminary data.</text>
</comment>